<dbReference type="AlphaFoldDB" id="A0A0C9WYN1"/>
<dbReference type="OrthoDB" id="3101800at2759"/>
<dbReference type="HOGENOM" id="CLU_2910313_0_0_1"/>
<accession>A0A0C9WYN1</accession>
<evidence type="ECO:0000313" key="2">
    <source>
        <dbReference type="Proteomes" id="UP000054477"/>
    </source>
</evidence>
<dbReference type="Proteomes" id="UP000054477">
    <property type="component" value="Unassembled WGS sequence"/>
</dbReference>
<gene>
    <name evidence="1" type="ORF">K443DRAFT_629284</name>
</gene>
<evidence type="ECO:0000313" key="1">
    <source>
        <dbReference type="EMBL" id="KIJ97950.1"/>
    </source>
</evidence>
<name>A0A0C9WYN1_9AGAR</name>
<reference evidence="1 2" key="1">
    <citation type="submission" date="2014-04" db="EMBL/GenBank/DDBJ databases">
        <authorList>
            <consortium name="DOE Joint Genome Institute"/>
            <person name="Kuo A."/>
            <person name="Kohler A."/>
            <person name="Nagy L.G."/>
            <person name="Floudas D."/>
            <person name="Copeland A."/>
            <person name="Barry K.W."/>
            <person name="Cichocki N."/>
            <person name="Veneault-Fourrey C."/>
            <person name="LaButti K."/>
            <person name="Lindquist E.A."/>
            <person name="Lipzen A."/>
            <person name="Lundell T."/>
            <person name="Morin E."/>
            <person name="Murat C."/>
            <person name="Sun H."/>
            <person name="Tunlid A."/>
            <person name="Henrissat B."/>
            <person name="Grigoriev I.V."/>
            <person name="Hibbett D.S."/>
            <person name="Martin F."/>
            <person name="Nordberg H.P."/>
            <person name="Cantor M.N."/>
            <person name="Hua S.X."/>
        </authorList>
    </citation>
    <scope>NUCLEOTIDE SEQUENCE [LARGE SCALE GENOMIC DNA]</scope>
    <source>
        <strain evidence="1 2">LaAM-08-1</strain>
    </source>
</reference>
<proteinExistence type="predicted"/>
<reference evidence="2" key="2">
    <citation type="submission" date="2015-01" db="EMBL/GenBank/DDBJ databases">
        <title>Evolutionary Origins and Diversification of the Mycorrhizal Mutualists.</title>
        <authorList>
            <consortium name="DOE Joint Genome Institute"/>
            <consortium name="Mycorrhizal Genomics Consortium"/>
            <person name="Kohler A."/>
            <person name="Kuo A."/>
            <person name="Nagy L.G."/>
            <person name="Floudas D."/>
            <person name="Copeland A."/>
            <person name="Barry K.W."/>
            <person name="Cichocki N."/>
            <person name="Veneault-Fourrey C."/>
            <person name="LaButti K."/>
            <person name="Lindquist E.A."/>
            <person name="Lipzen A."/>
            <person name="Lundell T."/>
            <person name="Morin E."/>
            <person name="Murat C."/>
            <person name="Riley R."/>
            <person name="Ohm R."/>
            <person name="Sun H."/>
            <person name="Tunlid A."/>
            <person name="Henrissat B."/>
            <person name="Grigoriev I.V."/>
            <person name="Hibbett D.S."/>
            <person name="Martin F."/>
        </authorList>
    </citation>
    <scope>NUCLEOTIDE SEQUENCE [LARGE SCALE GENOMIC DNA]</scope>
    <source>
        <strain evidence="2">LaAM-08-1</strain>
    </source>
</reference>
<feature type="non-terminal residue" evidence="1">
    <location>
        <position position="1"/>
    </location>
</feature>
<organism evidence="1 2">
    <name type="scientific">Laccaria amethystina LaAM-08-1</name>
    <dbReference type="NCBI Taxonomy" id="1095629"/>
    <lineage>
        <taxon>Eukaryota</taxon>
        <taxon>Fungi</taxon>
        <taxon>Dikarya</taxon>
        <taxon>Basidiomycota</taxon>
        <taxon>Agaricomycotina</taxon>
        <taxon>Agaricomycetes</taxon>
        <taxon>Agaricomycetidae</taxon>
        <taxon>Agaricales</taxon>
        <taxon>Agaricineae</taxon>
        <taxon>Hydnangiaceae</taxon>
        <taxon>Laccaria</taxon>
    </lineage>
</organism>
<sequence>DDLPGPFQDNFIRGSIFFFSQPAADLPIQPLVRLSNPKTPLISAPTTANFEEIRAVWVPTSE</sequence>
<dbReference type="EMBL" id="KN838680">
    <property type="protein sequence ID" value="KIJ97950.1"/>
    <property type="molecule type" value="Genomic_DNA"/>
</dbReference>
<keyword evidence="2" id="KW-1185">Reference proteome</keyword>
<protein>
    <submittedName>
        <fullName evidence="1">Uncharacterized protein</fullName>
    </submittedName>
</protein>